<dbReference type="SUPFAM" id="SSF52255">
    <property type="entry name" value="N5-CAIR mutase (phosphoribosylaminoimidazole carboxylase, PurE)"/>
    <property type="match status" value="1"/>
</dbReference>
<dbReference type="Pfam" id="PF00731">
    <property type="entry name" value="AIRC"/>
    <property type="match status" value="1"/>
</dbReference>
<dbReference type="SMART" id="SM01001">
    <property type="entry name" value="AIRC"/>
    <property type="match status" value="1"/>
</dbReference>
<protein>
    <recommendedName>
        <fullName evidence="1">PurE domain-containing protein</fullName>
    </recommendedName>
</protein>
<dbReference type="RefSeq" id="WP_220194448.1">
    <property type="nucleotide sequence ID" value="NZ_BNJF01000001.1"/>
</dbReference>
<dbReference type="InterPro" id="IPR000031">
    <property type="entry name" value="PurE_dom"/>
</dbReference>
<organism evidence="2 3">
    <name type="scientific">Ktedonospora formicarum</name>
    <dbReference type="NCBI Taxonomy" id="2778364"/>
    <lineage>
        <taxon>Bacteria</taxon>
        <taxon>Bacillati</taxon>
        <taxon>Chloroflexota</taxon>
        <taxon>Ktedonobacteria</taxon>
        <taxon>Ktedonobacterales</taxon>
        <taxon>Ktedonobacteraceae</taxon>
        <taxon>Ktedonospora</taxon>
    </lineage>
</organism>
<dbReference type="NCBIfam" id="NF033503">
    <property type="entry name" value="LarB"/>
    <property type="match status" value="1"/>
</dbReference>
<reference evidence="2" key="1">
    <citation type="submission" date="2020-10" db="EMBL/GenBank/DDBJ databases">
        <title>Taxonomic study of unclassified bacteria belonging to the class Ktedonobacteria.</title>
        <authorList>
            <person name="Yabe S."/>
            <person name="Wang C.M."/>
            <person name="Zheng Y."/>
            <person name="Sakai Y."/>
            <person name="Cavaletti L."/>
            <person name="Monciardini P."/>
            <person name="Donadio S."/>
        </authorList>
    </citation>
    <scope>NUCLEOTIDE SEQUENCE</scope>
    <source>
        <strain evidence="2">SOSP1-1</strain>
    </source>
</reference>
<dbReference type="Proteomes" id="UP000612362">
    <property type="component" value="Unassembled WGS sequence"/>
</dbReference>
<dbReference type="AlphaFoldDB" id="A0A8J3I2L4"/>
<dbReference type="Gene3D" id="3.40.50.1970">
    <property type="match status" value="1"/>
</dbReference>
<accession>A0A8J3I2L4</accession>
<evidence type="ECO:0000313" key="3">
    <source>
        <dbReference type="Proteomes" id="UP000612362"/>
    </source>
</evidence>
<dbReference type="PANTHER" id="PTHR43064">
    <property type="entry name" value="PHOSPHORIBOSYLAMINOIMIDAZOLE CARBOXYLASE-RELATED"/>
    <property type="match status" value="1"/>
</dbReference>
<gene>
    <name evidence="2" type="ORF">KSX_32600</name>
</gene>
<sequence length="286" mass="30355">MNREIDEQLDLLNHLLSDVQKGQRDKDAAEVTEQAALRQVDAQPRVTQDSVHCDVSSTIETRPDSGRERRKGAPEVIFGETKTTEQILAMAQGLLAGTGRAIISRMPAQSLEMVKEVFAQYEMRYQEASRMMVIYAPGYTRRSTGGRVGLISAGTSDIPVAEEAAMIAEEMGCKVTRIFDVGVAGLHRLIEPLRSLLEEDIDVILVVAGMDGALPSVIAGLSPVPVIGVPTSVGYGMGGKGVAALLSMLQTCAPGLAVVNIDNGVGAGITAGMIANRVAHTRGSRS</sequence>
<proteinExistence type="predicted"/>
<dbReference type="GO" id="GO:0016787">
    <property type="term" value="F:hydrolase activity"/>
    <property type="evidence" value="ECO:0007669"/>
    <property type="project" value="InterPro"/>
</dbReference>
<evidence type="ECO:0000313" key="2">
    <source>
        <dbReference type="EMBL" id="GHO45097.1"/>
    </source>
</evidence>
<dbReference type="InterPro" id="IPR039476">
    <property type="entry name" value="P2CMN_synthase_LarB"/>
</dbReference>
<dbReference type="PANTHER" id="PTHR43064:SF1">
    <property type="entry name" value="SLL1489 PROTEIN"/>
    <property type="match status" value="1"/>
</dbReference>
<keyword evidence="3" id="KW-1185">Reference proteome</keyword>
<name>A0A8J3I2L4_9CHLR</name>
<feature type="domain" description="PurE" evidence="1">
    <location>
        <begin position="146"/>
        <end position="280"/>
    </location>
</feature>
<comment type="caution">
    <text evidence="2">The sequence shown here is derived from an EMBL/GenBank/DDBJ whole genome shotgun (WGS) entry which is preliminary data.</text>
</comment>
<dbReference type="EMBL" id="BNJF01000001">
    <property type="protein sequence ID" value="GHO45097.1"/>
    <property type="molecule type" value="Genomic_DNA"/>
</dbReference>
<evidence type="ECO:0000259" key="1">
    <source>
        <dbReference type="SMART" id="SM01001"/>
    </source>
</evidence>
<dbReference type="GO" id="GO:0006189">
    <property type="term" value="P:'de novo' IMP biosynthetic process"/>
    <property type="evidence" value="ECO:0007669"/>
    <property type="project" value="InterPro"/>
</dbReference>